<dbReference type="PANTHER" id="PTHR30386:SF26">
    <property type="entry name" value="TRANSPORT PROTEIN COMB"/>
    <property type="match status" value="1"/>
</dbReference>
<feature type="domain" description="Multidrug resistance protein MdtA-like barrel-sandwich hybrid" evidence="8">
    <location>
        <begin position="61"/>
        <end position="254"/>
    </location>
</feature>
<dbReference type="RefSeq" id="WP_131330818.1">
    <property type="nucleotide sequence ID" value="NZ_CP044016.1"/>
</dbReference>
<dbReference type="KEGG" id="arac:E0W69_014745"/>
<evidence type="ECO:0000256" key="6">
    <source>
        <dbReference type="SAM" id="Phobius"/>
    </source>
</evidence>
<dbReference type="InterPro" id="IPR050739">
    <property type="entry name" value="MFP"/>
</dbReference>
<evidence type="ECO:0000313" key="10">
    <source>
        <dbReference type="EMBL" id="QES89860.1"/>
    </source>
</evidence>
<evidence type="ECO:0000256" key="5">
    <source>
        <dbReference type="SAM" id="Coils"/>
    </source>
</evidence>
<feature type="transmembrane region" description="Helical" evidence="6">
    <location>
        <begin position="20"/>
        <end position="43"/>
    </location>
</feature>
<dbReference type="InterPro" id="IPR058625">
    <property type="entry name" value="MdtA-like_BSH"/>
</dbReference>
<feature type="domain" description="CusB-like beta-barrel" evidence="9">
    <location>
        <begin position="259"/>
        <end position="298"/>
    </location>
</feature>
<comment type="subcellular location">
    <subcellularLocation>
        <location evidence="1">Membrane</location>
        <topology evidence="1">Single-pass membrane protein</topology>
    </subcellularLocation>
</comment>
<dbReference type="Pfam" id="PF25876">
    <property type="entry name" value="HH_MFP_RND"/>
    <property type="match status" value="1"/>
</dbReference>
<evidence type="ECO:0000313" key="11">
    <source>
        <dbReference type="Proteomes" id="UP000292424"/>
    </source>
</evidence>
<dbReference type="Gene3D" id="2.40.50.100">
    <property type="match status" value="1"/>
</dbReference>
<dbReference type="OrthoDB" id="9811754at2"/>
<dbReference type="GO" id="GO:0016020">
    <property type="term" value="C:membrane"/>
    <property type="evidence" value="ECO:0007669"/>
    <property type="project" value="UniProtKB-SubCell"/>
</dbReference>
<dbReference type="AlphaFoldDB" id="A0A5P2G7W7"/>
<sequence>MSNKENQPVPTERAKWVRIFFNLLSILVLIAIIAYGIIVYFHLNRNVYTDDAQVEQYINPINVRIQGYIKSIRFEENQAVKQGDTLVIIDDREYKIQVEQALANLEDVKAGKNVVQSDVNVAANSTNISDANIAEMKARLDNQATNLKRYANLLKSDVVSQYQYDEVKTEYDAMKAKYESLSSQKYATQLTTKSVSNKIAVSNAAIMHAQAAVDLAKLNLSYCYIIAPYDGVMGRRKIDVGQLMTPGQPLATIVQSGDIWVIANYTENQIARIKVGDLLKLKIDAIPNTYFEGKVQSLSGATGSSYSAVPVDNSTGNFVKVQQRIPVKIIFTDKNKPADMKNVRSGMNVEIVDK</sequence>
<evidence type="ECO:0000256" key="4">
    <source>
        <dbReference type="ARBA" id="ARBA00023136"/>
    </source>
</evidence>
<keyword evidence="3 6" id="KW-1133">Transmembrane helix</keyword>
<proteinExistence type="predicted"/>
<keyword evidence="2 6" id="KW-0812">Transmembrane</keyword>
<dbReference type="InterPro" id="IPR058624">
    <property type="entry name" value="MdtA-like_HH"/>
</dbReference>
<evidence type="ECO:0000259" key="9">
    <source>
        <dbReference type="Pfam" id="PF25954"/>
    </source>
</evidence>
<keyword evidence="11" id="KW-1185">Reference proteome</keyword>
<dbReference type="SUPFAM" id="SSF111369">
    <property type="entry name" value="HlyD-like secretion proteins"/>
    <property type="match status" value="3"/>
</dbReference>
<keyword evidence="4 6" id="KW-0472">Membrane</keyword>
<dbReference type="Gene3D" id="1.10.287.470">
    <property type="entry name" value="Helix hairpin bin"/>
    <property type="match status" value="1"/>
</dbReference>
<protein>
    <submittedName>
        <fullName evidence="10">HlyD family secretion protein</fullName>
    </submittedName>
</protein>
<name>A0A5P2G7W7_9BACT</name>
<evidence type="ECO:0000259" key="7">
    <source>
        <dbReference type="Pfam" id="PF25876"/>
    </source>
</evidence>
<feature type="domain" description="Multidrug resistance protein MdtA-like alpha-helical hairpin" evidence="7">
    <location>
        <begin position="131"/>
        <end position="222"/>
    </location>
</feature>
<feature type="coiled-coil region" evidence="5">
    <location>
        <begin position="133"/>
        <end position="184"/>
    </location>
</feature>
<gene>
    <name evidence="10" type="ORF">E0W69_014745</name>
</gene>
<accession>A0A5P2G7W7</accession>
<dbReference type="PANTHER" id="PTHR30386">
    <property type="entry name" value="MEMBRANE FUSION SUBUNIT OF EMRAB-TOLC MULTIDRUG EFFLUX PUMP"/>
    <property type="match status" value="1"/>
</dbReference>
<dbReference type="Gene3D" id="2.40.30.170">
    <property type="match status" value="1"/>
</dbReference>
<evidence type="ECO:0000256" key="3">
    <source>
        <dbReference type="ARBA" id="ARBA00022989"/>
    </source>
</evidence>
<dbReference type="InterPro" id="IPR058792">
    <property type="entry name" value="Beta-barrel_RND_2"/>
</dbReference>
<evidence type="ECO:0000256" key="2">
    <source>
        <dbReference type="ARBA" id="ARBA00022692"/>
    </source>
</evidence>
<evidence type="ECO:0000256" key="1">
    <source>
        <dbReference type="ARBA" id="ARBA00004167"/>
    </source>
</evidence>
<dbReference type="EMBL" id="CP044016">
    <property type="protein sequence ID" value="QES89860.1"/>
    <property type="molecule type" value="Genomic_DNA"/>
</dbReference>
<organism evidence="10 11">
    <name type="scientific">Rhizosphaericola mali</name>
    <dbReference type="NCBI Taxonomy" id="2545455"/>
    <lineage>
        <taxon>Bacteria</taxon>
        <taxon>Pseudomonadati</taxon>
        <taxon>Bacteroidota</taxon>
        <taxon>Chitinophagia</taxon>
        <taxon>Chitinophagales</taxon>
        <taxon>Chitinophagaceae</taxon>
        <taxon>Rhizosphaericola</taxon>
    </lineage>
</organism>
<dbReference type="Pfam" id="PF25917">
    <property type="entry name" value="BSH_RND"/>
    <property type="match status" value="1"/>
</dbReference>
<keyword evidence="5" id="KW-0175">Coiled coil</keyword>
<evidence type="ECO:0000259" key="8">
    <source>
        <dbReference type="Pfam" id="PF25917"/>
    </source>
</evidence>
<dbReference type="Proteomes" id="UP000292424">
    <property type="component" value="Chromosome"/>
</dbReference>
<dbReference type="Pfam" id="PF25954">
    <property type="entry name" value="Beta-barrel_RND_2"/>
    <property type="match status" value="1"/>
</dbReference>
<reference evidence="10 11" key="1">
    <citation type="submission" date="2019-09" db="EMBL/GenBank/DDBJ databases">
        <title>Complete genome sequence of Arachidicoccus sp. B3-10 isolated from apple orchard soil.</title>
        <authorList>
            <person name="Kim H.S."/>
            <person name="Han K.-I."/>
            <person name="Suh M.K."/>
            <person name="Lee K.C."/>
            <person name="Eom M.K."/>
            <person name="Kim J.-S."/>
            <person name="Kang S.W."/>
            <person name="Sin Y."/>
            <person name="Lee J.-S."/>
        </authorList>
    </citation>
    <scope>NUCLEOTIDE SEQUENCE [LARGE SCALE GENOMIC DNA]</scope>
    <source>
        <strain evidence="10 11">B3-10</strain>
    </source>
</reference>